<dbReference type="Gene3D" id="1.20.1530.20">
    <property type="match status" value="1"/>
</dbReference>
<dbReference type="EMBL" id="JBHEZX010000002">
    <property type="protein sequence ID" value="MFC1408558.1"/>
    <property type="molecule type" value="Genomic_DNA"/>
</dbReference>
<keyword evidence="3 8" id="KW-0812">Transmembrane</keyword>
<feature type="domain" description="Cation/H+ exchanger transmembrane" evidence="9">
    <location>
        <begin position="17"/>
        <end position="398"/>
    </location>
</feature>
<feature type="transmembrane region" description="Helical" evidence="8">
    <location>
        <begin position="130"/>
        <end position="153"/>
    </location>
</feature>
<evidence type="ECO:0000256" key="7">
    <source>
        <dbReference type="SAM" id="MobiDB-lite"/>
    </source>
</evidence>
<keyword evidence="4 8" id="KW-1133">Transmembrane helix</keyword>
<feature type="transmembrane region" description="Helical" evidence="8">
    <location>
        <begin position="66"/>
        <end position="86"/>
    </location>
</feature>
<dbReference type="PANTHER" id="PTHR32468">
    <property type="entry name" value="CATION/H + ANTIPORTER"/>
    <property type="match status" value="1"/>
</dbReference>
<evidence type="ECO:0000313" key="11">
    <source>
        <dbReference type="Proteomes" id="UP001592582"/>
    </source>
</evidence>
<keyword evidence="5" id="KW-0406">Ion transport</keyword>
<feature type="transmembrane region" description="Helical" evidence="8">
    <location>
        <begin position="315"/>
        <end position="338"/>
    </location>
</feature>
<reference evidence="10 11" key="1">
    <citation type="submission" date="2024-09" db="EMBL/GenBank/DDBJ databases">
        <authorList>
            <person name="Lee S.D."/>
        </authorList>
    </citation>
    <scope>NUCLEOTIDE SEQUENCE [LARGE SCALE GENOMIC DNA]</scope>
    <source>
        <strain evidence="10 11">N1-1</strain>
    </source>
</reference>
<evidence type="ECO:0000313" key="10">
    <source>
        <dbReference type="EMBL" id="MFC1408558.1"/>
    </source>
</evidence>
<gene>
    <name evidence="10" type="ORF">ACEZDG_04620</name>
</gene>
<dbReference type="Proteomes" id="UP001592582">
    <property type="component" value="Unassembled WGS sequence"/>
</dbReference>
<dbReference type="PANTHER" id="PTHR32468:SF0">
    <property type="entry name" value="K(+)_H(+) ANTIPORTER 1"/>
    <property type="match status" value="1"/>
</dbReference>
<evidence type="ECO:0000256" key="5">
    <source>
        <dbReference type="ARBA" id="ARBA00023065"/>
    </source>
</evidence>
<dbReference type="Pfam" id="PF00999">
    <property type="entry name" value="Na_H_Exchanger"/>
    <property type="match status" value="1"/>
</dbReference>
<feature type="transmembrane region" description="Helical" evidence="8">
    <location>
        <begin position="36"/>
        <end position="54"/>
    </location>
</feature>
<feature type="transmembrane region" description="Helical" evidence="8">
    <location>
        <begin position="206"/>
        <end position="225"/>
    </location>
</feature>
<evidence type="ECO:0000256" key="8">
    <source>
        <dbReference type="SAM" id="Phobius"/>
    </source>
</evidence>
<proteinExistence type="predicted"/>
<comment type="caution">
    <text evidence="10">The sequence shown here is derived from an EMBL/GenBank/DDBJ whole genome shotgun (WGS) entry which is preliminary data.</text>
</comment>
<feature type="transmembrane region" description="Helical" evidence="8">
    <location>
        <begin position="382"/>
        <end position="401"/>
    </location>
</feature>
<evidence type="ECO:0000256" key="4">
    <source>
        <dbReference type="ARBA" id="ARBA00022989"/>
    </source>
</evidence>
<dbReference type="InterPro" id="IPR006153">
    <property type="entry name" value="Cation/H_exchanger_TM"/>
</dbReference>
<feature type="transmembrane region" description="Helical" evidence="8">
    <location>
        <begin position="98"/>
        <end position="124"/>
    </location>
</feature>
<keyword evidence="2" id="KW-0813">Transport</keyword>
<dbReference type="InterPro" id="IPR038770">
    <property type="entry name" value="Na+/solute_symporter_sf"/>
</dbReference>
<organism evidence="10 11">
    <name type="scientific">Streptacidiphilus alkalitolerans</name>
    <dbReference type="NCBI Taxonomy" id="3342712"/>
    <lineage>
        <taxon>Bacteria</taxon>
        <taxon>Bacillati</taxon>
        <taxon>Actinomycetota</taxon>
        <taxon>Actinomycetes</taxon>
        <taxon>Kitasatosporales</taxon>
        <taxon>Streptomycetaceae</taxon>
        <taxon>Streptacidiphilus</taxon>
    </lineage>
</organism>
<dbReference type="InterPro" id="IPR050794">
    <property type="entry name" value="CPA2_transporter"/>
</dbReference>
<evidence type="ECO:0000256" key="1">
    <source>
        <dbReference type="ARBA" id="ARBA00004141"/>
    </source>
</evidence>
<feature type="transmembrane region" description="Helical" evidence="8">
    <location>
        <begin position="173"/>
        <end position="194"/>
    </location>
</feature>
<dbReference type="RefSeq" id="WP_380502618.1">
    <property type="nucleotide sequence ID" value="NZ_JBHEZX010000002.1"/>
</dbReference>
<evidence type="ECO:0000256" key="3">
    <source>
        <dbReference type="ARBA" id="ARBA00022692"/>
    </source>
</evidence>
<evidence type="ECO:0000256" key="2">
    <source>
        <dbReference type="ARBA" id="ARBA00022448"/>
    </source>
</evidence>
<sequence length="431" mass="45131">MTVTELAPRFFLAAVVILLVCRGVSWALGRVRQPPVVGEMIAGVLLGPSLLGLLAPGLERELFPPALLPVLYVVGQVGLVAFMFQAGHEFRSYLSRAIAGTAVTVSAAGITVPLVLGAGLTFLARGHVDIFVPGVSTGVSAAFVGVALAITAFPMLARIITERGLAGSRFGSLALASGALDDVVAWILLAGILSVHTGRTRPVLEAVGGAALFAAVVVLVLRKLLDRAMAHPRMSEEARLLVTVAVLFTAAWFTDEVGLYSVFGAFGIGMAMPRTAPAERVVHTTSYSTRTVFLPMFFTYSGLNTRFSLLDRPALLLFSLAAVVAAVIGKFGACWAVARLRGEPNAVAARLGTLMNARGLMQLIALNVGLQAGLVNHSLFTALVLVALVTTVMTSPLLSLLDRRSPVPDPDQDPAAAGLPPVEVQARLTAQ</sequence>
<feature type="transmembrane region" description="Helical" evidence="8">
    <location>
        <begin position="359"/>
        <end position="376"/>
    </location>
</feature>
<evidence type="ECO:0000256" key="6">
    <source>
        <dbReference type="ARBA" id="ARBA00023136"/>
    </source>
</evidence>
<evidence type="ECO:0000259" key="9">
    <source>
        <dbReference type="Pfam" id="PF00999"/>
    </source>
</evidence>
<protein>
    <submittedName>
        <fullName evidence="10">Cation:proton antiporter</fullName>
    </submittedName>
</protein>
<keyword evidence="6 8" id="KW-0472">Membrane</keyword>
<feature type="transmembrane region" description="Helical" evidence="8">
    <location>
        <begin position="6"/>
        <end position="24"/>
    </location>
</feature>
<comment type="subcellular location">
    <subcellularLocation>
        <location evidence="1">Membrane</location>
        <topology evidence="1">Multi-pass membrane protein</topology>
    </subcellularLocation>
</comment>
<keyword evidence="11" id="KW-1185">Reference proteome</keyword>
<feature type="region of interest" description="Disordered" evidence="7">
    <location>
        <begin position="404"/>
        <end position="431"/>
    </location>
</feature>
<name>A0ABV6V4C8_9ACTN</name>
<feature type="transmembrane region" description="Helical" evidence="8">
    <location>
        <begin position="237"/>
        <end position="253"/>
    </location>
</feature>
<accession>A0ABV6V4C8</accession>